<dbReference type="EMBL" id="BAAADN010000002">
    <property type="protein sequence ID" value="GAA0450752.1"/>
    <property type="molecule type" value="Genomic_DNA"/>
</dbReference>
<dbReference type="GeneID" id="71762368"/>
<dbReference type="Pfam" id="PF25852">
    <property type="entry name" value="DUF6242_C"/>
    <property type="match status" value="1"/>
</dbReference>
<proteinExistence type="predicted"/>
<evidence type="ECO:0000313" key="3">
    <source>
        <dbReference type="EMBL" id="UOO94477.1"/>
    </source>
</evidence>
<dbReference type="RefSeq" id="WP_244700370.1">
    <property type="nucleotide sequence ID" value="NZ_BAAADN010000002.1"/>
</dbReference>
<dbReference type="PANTHER" id="PTHR43739">
    <property type="entry name" value="XYLOGLUCANASE (EUROFUNG)"/>
    <property type="match status" value="1"/>
</dbReference>
<dbReference type="InterPro" id="IPR015943">
    <property type="entry name" value="WD40/YVTN_repeat-like_dom_sf"/>
</dbReference>
<dbReference type="EMBL" id="CP095005">
    <property type="protein sequence ID" value="UOO94477.1"/>
    <property type="molecule type" value="Genomic_DNA"/>
</dbReference>
<dbReference type="Gene3D" id="2.130.10.10">
    <property type="entry name" value="YVTN repeat-like/Quinoprotein amine dehydrogenase"/>
    <property type="match status" value="1"/>
</dbReference>
<protein>
    <submittedName>
        <fullName evidence="3">Glycosyl hydrolase</fullName>
    </submittedName>
</protein>
<dbReference type="Proteomes" id="UP001500962">
    <property type="component" value="Unassembled WGS sequence"/>
</dbReference>
<dbReference type="InterPro" id="IPR058667">
    <property type="entry name" value="DUF6242_C"/>
</dbReference>
<dbReference type="GO" id="GO:0010411">
    <property type="term" value="P:xyloglucan metabolic process"/>
    <property type="evidence" value="ECO:0007669"/>
    <property type="project" value="TreeGrafter"/>
</dbReference>
<feature type="domain" description="DUF6242" evidence="1">
    <location>
        <begin position="23"/>
        <end position="110"/>
    </location>
</feature>
<accession>A0AAV3SC21</accession>
<evidence type="ECO:0000259" key="1">
    <source>
        <dbReference type="Pfam" id="PF25852"/>
    </source>
</evidence>
<reference evidence="2" key="3">
    <citation type="submission" date="2023-12" db="EMBL/GenBank/DDBJ databases">
        <authorList>
            <person name="Sun Q."/>
            <person name="Inoue M."/>
        </authorList>
    </citation>
    <scope>NUCLEOTIDE SEQUENCE</scope>
    <source>
        <strain evidence="2">JCM 12289</strain>
    </source>
</reference>
<evidence type="ECO:0000313" key="4">
    <source>
        <dbReference type="Proteomes" id="UP000830542"/>
    </source>
</evidence>
<dbReference type="KEGG" id="hdo:MUK72_10930"/>
<dbReference type="Proteomes" id="UP000830542">
    <property type="component" value="Chromosome"/>
</dbReference>
<reference evidence="3" key="2">
    <citation type="submission" date="2022-04" db="EMBL/GenBank/DDBJ databases">
        <title>Sequencing and genomic assembly of Halococcus dombrowskii.</title>
        <authorList>
            <person name="Lim S.W."/>
            <person name="MacLea K.S."/>
        </authorList>
    </citation>
    <scope>NUCLEOTIDE SEQUENCE</scope>
    <source>
        <strain evidence="3">H4</strain>
    </source>
</reference>
<dbReference type="PANTHER" id="PTHR43739:SF5">
    <property type="entry name" value="EXO-ALPHA-SIALIDASE"/>
    <property type="match status" value="1"/>
</dbReference>
<dbReference type="InterPro" id="IPR052025">
    <property type="entry name" value="Xyloglucanase_GH74"/>
</dbReference>
<dbReference type="SUPFAM" id="SSF110296">
    <property type="entry name" value="Oligoxyloglucan reducing end-specific cellobiohydrolase"/>
    <property type="match status" value="1"/>
</dbReference>
<reference evidence="2" key="1">
    <citation type="journal article" date="2014" name="Int. J. Syst. Evol. Microbiol.">
        <title>Complete genome sequence of Corynebacterium casei LMG S-19264T (=DSM 44701T), isolated from a smear-ripened cheese.</title>
        <authorList>
            <consortium name="US DOE Joint Genome Institute (JGI-PGF)"/>
            <person name="Walter F."/>
            <person name="Albersmeier A."/>
            <person name="Kalinowski J."/>
            <person name="Ruckert C."/>
        </authorList>
    </citation>
    <scope>NUCLEOTIDE SEQUENCE</scope>
    <source>
        <strain evidence="2">JCM 12289</strain>
    </source>
</reference>
<dbReference type="AlphaFoldDB" id="A0AAV3SC21"/>
<dbReference type="GO" id="GO:0016787">
    <property type="term" value="F:hydrolase activity"/>
    <property type="evidence" value="ECO:0007669"/>
    <property type="project" value="UniProtKB-KW"/>
</dbReference>
<gene>
    <name evidence="2" type="ORF">GCM10008985_02970</name>
    <name evidence="3" type="ORF">MUK72_10930</name>
</gene>
<keyword evidence="4" id="KW-1185">Reference proteome</keyword>
<keyword evidence="3" id="KW-0378">Hydrolase</keyword>
<evidence type="ECO:0000313" key="5">
    <source>
        <dbReference type="Proteomes" id="UP001500962"/>
    </source>
</evidence>
<name>A0AAV3SC21_HALDO</name>
<evidence type="ECO:0000313" key="2">
    <source>
        <dbReference type="EMBL" id="GAA0450752.1"/>
    </source>
</evidence>
<dbReference type="CDD" id="cd15482">
    <property type="entry name" value="Sialidase_non-viral"/>
    <property type="match status" value="1"/>
</dbReference>
<sequence>MALLIGTDDGVVRSAVGTLDETERVLDADDALRVRTFDGIAFAATRSGLYRSTDGDSWTDLGVPREEVFSVVASPDGERLYAGTHPAHLYVSTDDGATWRELDGFQELPSRDEWHTPRHRNEAHLRSLGVHPDAPDRLVAGVEVGGVHVSEDRGETWTERRTGVHDDVHHVLVVGPDDYVAACGDGCYRTHDAGRSWTRLDTDVDQRYFRETIAADGRLYAAAASGAPPNWEGSRGADAALFESTDGGDSFGNVPYPGAPTEVVLAWTINDGRALAGTNEGRLLAREVDGWTTLGTISTRIRSLATLD</sequence>
<organism evidence="2 5">
    <name type="scientific">Halococcus dombrowskii</name>
    <dbReference type="NCBI Taxonomy" id="179637"/>
    <lineage>
        <taxon>Archaea</taxon>
        <taxon>Methanobacteriati</taxon>
        <taxon>Methanobacteriota</taxon>
        <taxon>Stenosarchaea group</taxon>
        <taxon>Halobacteria</taxon>
        <taxon>Halobacteriales</taxon>
        <taxon>Halococcaceae</taxon>
        <taxon>Halococcus</taxon>
    </lineage>
</organism>